<dbReference type="InterPro" id="IPR016201">
    <property type="entry name" value="PSI"/>
</dbReference>
<keyword evidence="3" id="KW-0325">Glycoprotein</keyword>
<dbReference type="AlphaFoldDB" id="A0A2I0TJS5"/>
<dbReference type="SUPFAM" id="SSF103575">
    <property type="entry name" value="Plexin repeat"/>
    <property type="match status" value="1"/>
</dbReference>
<keyword evidence="6" id="KW-1185">Reference proteome</keyword>
<dbReference type="PANTHER" id="PTHR22625:SF34">
    <property type="entry name" value="PLEXIN-A4"/>
    <property type="match status" value="1"/>
</dbReference>
<evidence type="ECO:0000259" key="4">
    <source>
        <dbReference type="SMART" id="SM00423"/>
    </source>
</evidence>
<dbReference type="EMBL" id="KZ509493">
    <property type="protein sequence ID" value="PKU34013.1"/>
    <property type="molecule type" value="Genomic_DNA"/>
</dbReference>
<dbReference type="PANTHER" id="PTHR22625">
    <property type="entry name" value="PLEXIN"/>
    <property type="match status" value="1"/>
</dbReference>
<evidence type="ECO:0000256" key="2">
    <source>
        <dbReference type="ARBA" id="ARBA00023136"/>
    </source>
</evidence>
<accession>A0A2I0TJS5</accession>
<evidence type="ECO:0000313" key="6">
    <source>
        <dbReference type="Proteomes" id="UP000233556"/>
    </source>
</evidence>
<dbReference type="InterPro" id="IPR002165">
    <property type="entry name" value="Plexin_repeat"/>
</dbReference>
<reference evidence="6" key="1">
    <citation type="submission" date="2017-11" db="EMBL/GenBank/DDBJ databases">
        <authorList>
            <person name="Lima N.C."/>
            <person name="Parody-Merino A.M."/>
            <person name="Battley P.F."/>
            <person name="Fidler A.E."/>
            <person name="Prosdocimi F."/>
        </authorList>
    </citation>
    <scope>NUCLEOTIDE SEQUENCE [LARGE SCALE GENOMIC DNA]</scope>
</reference>
<evidence type="ECO:0000313" key="5">
    <source>
        <dbReference type="EMBL" id="PKU34013.1"/>
    </source>
</evidence>
<dbReference type="Pfam" id="PF01437">
    <property type="entry name" value="PSI"/>
    <property type="match status" value="1"/>
</dbReference>
<dbReference type="GO" id="GO:0030334">
    <property type="term" value="P:regulation of cell migration"/>
    <property type="evidence" value="ECO:0007669"/>
    <property type="project" value="TreeGrafter"/>
</dbReference>
<dbReference type="Gene3D" id="3.30.1680.10">
    <property type="entry name" value="ligand-binding face of the semaphorins, domain 2"/>
    <property type="match status" value="1"/>
</dbReference>
<name>A0A2I0TJS5_LIMLA</name>
<protein>
    <submittedName>
        <fullName evidence="5">Plexin-a4</fullName>
    </submittedName>
</protein>
<dbReference type="OrthoDB" id="125363at2759"/>
<dbReference type="InterPro" id="IPR031148">
    <property type="entry name" value="Plexin"/>
</dbReference>
<reference evidence="6" key="2">
    <citation type="submission" date="2017-12" db="EMBL/GenBank/DDBJ databases">
        <title>Genome sequence of the Bar-tailed Godwit (Limosa lapponica baueri).</title>
        <authorList>
            <person name="Lima N.C.B."/>
            <person name="Parody-Merino A.M."/>
            <person name="Battley P.F."/>
            <person name="Fidler A.E."/>
            <person name="Prosdocimi F."/>
        </authorList>
    </citation>
    <scope>NUCLEOTIDE SEQUENCE [LARGE SCALE GENOMIC DNA]</scope>
</reference>
<dbReference type="SMART" id="SM00423">
    <property type="entry name" value="PSI"/>
    <property type="match status" value="1"/>
</dbReference>
<evidence type="ECO:0000256" key="1">
    <source>
        <dbReference type="ARBA" id="ARBA00004370"/>
    </source>
</evidence>
<dbReference type="GO" id="GO:0005886">
    <property type="term" value="C:plasma membrane"/>
    <property type="evidence" value="ECO:0007669"/>
    <property type="project" value="TreeGrafter"/>
</dbReference>
<sequence>MMVDEKLDMSRQSVLTAQKANHILGCIPSSMASKSRELTRVPVESCSQYETCSECLGSGDPHCGWCVLHNTLVMISIALREEMCPSVTASDLLLQRALCQSCGEGGVGLAELLAMSGRVVSFAKNLSAETVAGKWTGSV</sequence>
<dbReference type="GO" id="GO:0002116">
    <property type="term" value="C:semaphorin receptor complex"/>
    <property type="evidence" value="ECO:0007669"/>
    <property type="project" value="TreeGrafter"/>
</dbReference>
<keyword evidence="2" id="KW-0472">Membrane</keyword>
<evidence type="ECO:0000256" key="3">
    <source>
        <dbReference type="ARBA" id="ARBA00023180"/>
    </source>
</evidence>
<feature type="domain" description="PSI" evidence="4">
    <location>
        <begin position="45"/>
        <end position="85"/>
    </location>
</feature>
<proteinExistence type="predicted"/>
<dbReference type="GO" id="GO:0017154">
    <property type="term" value="F:semaphorin receptor activity"/>
    <property type="evidence" value="ECO:0007669"/>
    <property type="project" value="InterPro"/>
</dbReference>
<gene>
    <name evidence="5" type="ORF">llap_15683</name>
</gene>
<dbReference type="Proteomes" id="UP000233556">
    <property type="component" value="Unassembled WGS sequence"/>
</dbReference>
<organism evidence="5 6">
    <name type="scientific">Limosa lapponica baueri</name>
    <dbReference type="NCBI Taxonomy" id="1758121"/>
    <lineage>
        <taxon>Eukaryota</taxon>
        <taxon>Metazoa</taxon>
        <taxon>Chordata</taxon>
        <taxon>Craniata</taxon>
        <taxon>Vertebrata</taxon>
        <taxon>Euteleostomi</taxon>
        <taxon>Archelosauria</taxon>
        <taxon>Archosauria</taxon>
        <taxon>Dinosauria</taxon>
        <taxon>Saurischia</taxon>
        <taxon>Theropoda</taxon>
        <taxon>Coelurosauria</taxon>
        <taxon>Aves</taxon>
        <taxon>Neognathae</taxon>
        <taxon>Neoaves</taxon>
        <taxon>Charadriiformes</taxon>
        <taxon>Scolopacidae</taxon>
        <taxon>Limosa</taxon>
    </lineage>
</organism>
<comment type="subcellular location">
    <subcellularLocation>
        <location evidence="1">Membrane</location>
    </subcellularLocation>
</comment>